<evidence type="ECO:0000259" key="16">
    <source>
        <dbReference type="Pfam" id="PF01568"/>
    </source>
</evidence>
<accession>A0A426QLE7</accession>
<evidence type="ECO:0000256" key="3">
    <source>
        <dbReference type="ARBA" id="ARBA00022485"/>
    </source>
</evidence>
<dbReference type="Pfam" id="PF01568">
    <property type="entry name" value="Molydop_binding"/>
    <property type="match status" value="1"/>
</dbReference>
<evidence type="ECO:0000256" key="2">
    <source>
        <dbReference type="ARBA" id="ARBA00001966"/>
    </source>
</evidence>
<evidence type="ECO:0000256" key="8">
    <source>
        <dbReference type="ARBA" id="ARBA00022982"/>
    </source>
</evidence>
<evidence type="ECO:0000256" key="12">
    <source>
        <dbReference type="ARBA" id="ARBA00023063"/>
    </source>
</evidence>
<proteinExistence type="predicted"/>
<dbReference type="GO" id="GO:0046872">
    <property type="term" value="F:metal ion binding"/>
    <property type="evidence" value="ECO:0007669"/>
    <property type="project" value="UniProtKB-KW"/>
</dbReference>
<dbReference type="SUPFAM" id="SSF50692">
    <property type="entry name" value="ADC-like"/>
    <property type="match status" value="1"/>
</dbReference>
<evidence type="ECO:0000256" key="14">
    <source>
        <dbReference type="ARBA" id="ARBA00055000"/>
    </source>
</evidence>
<dbReference type="GO" id="GO:0042128">
    <property type="term" value="P:nitrate assimilation"/>
    <property type="evidence" value="ECO:0007669"/>
    <property type="project" value="UniProtKB-KW"/>
</dbReference>
<dbReference type="GO" id="GO:0051539">
    <property type="term" value="F:4 iron, 4 sulfur cluster binding"/>
    <property type="evidence" value="ECO:0007669"/>
    <property type="project" value="UniProtKB-KW"/>
</dbReference>
<keyword evidence="12" id="KW-0534">Nitrate assimilation</keyword>
<evidence type="ECO:0000256" key="1">
    <source>
        <dbReference type="ARBA" id="ARBA00001942"/>
    </source>
</evidence>
<evidence type="ECO:0000256" key="9">
    <source>
        <dbReference type="ARBA" id="ARBA00023002"/>
    </source>
</evidence>
<keyword evidence="8" id="KW-0249">Electron transport</keyword>
<dbReference type="Gene3D" id="2.40.40.20">
    <property type="match status" value="1"/>
</dbReference>
<dbReference type="InterPro" id="IPR041957">
    <property type="entry name" value="CT_Nitrate-R-NapA-like"/>
</dbReference>
<comment type="function">
    <text evidence="14">Catalytic subunit of the periplasmic nitrate reductase complex NapAB. Receives electrons from NapB and catalyzes the reduction of nitrate to nitrite.</text>
</comment>
<feature type="domain" description="Molybdopterin dinucleotide-binding" evidence="16">
    <location>
        <begin position="47"/>
        <end position="158"/>
    </location>
</feature>
<keyword evidence="7" id="KW-0574">Periplasm</keyword>
<keyword evidence="9" id="KW-0560">Oxidoreductase</keyword>
<reference evidence="17 18" key="1">
    <citation type="journal article" date="2010" name="Int. J. Syst. Evol. Microbiol.">
        <title>Thiohalobacter thiocyanaticus gen. nov., sp. nov., a moderately halophilic, sulfur-oxidizing gammaproteobacterium from hypersaline lakes, that utilizes thiocyanate.</title>
        <authorList>
            <person name="Sorokin D.Y."/>
            <person name="Kovaleva O.L."/>
            <person name="Tourova T.P."/>
            <person name="Muyzer G."/>
        </authorList>
    </citation>
    <scope>NUCLEOTIDE SEQUENCE [LARGE SCALE GENOMIC DNA]</scope>
    <source>
        <strain evidence="17 18">Hrh1</strain>
    </source>
</reference>
<evidence type="ECO:0000256" key="10">
    <source>
        <dbReference type="ARBA" id="ARBA00023004"/>
    </source>
</evidence>
<comment type="cofactor">
    <cofactor evidence="1">
        <name>Mo-bis(molybdopterin guanine dinucleotide)</name>
        <dbReference type="ChEBI" id="CHEBI:60539"/>
    </cofactor>
</comment>
<dbReference type="GO" id="GO:0050140">
    <property type="term" value="F:nitrate reductase (cytochrome) activity"/>
    <property type="evidence" value="ECO:0007669"/>
    <property type="project" value="UniProtKB-EC"/>
</dbReference>
<keyword evidence="11" id="KW-0411">Iron-sulfur</keyword>
<keyword evidence="6" id="KW-0732">Signal</keyword>
<dbReference type="CDD" id="cd02791">
    <property type="entry name" value="MopB_CT_Nitrate-R-NapA-like"/>
    <property type="match status" value="1"/>
</dbReference>
<dbReference type="GO" id="GO:0016020">
    <property type="term" value="C:membrane"/>
    <property type="evidence" value="ECO:0007669"/>
    <property type="project" value="TreeGrafter"/>
</dbReference>
<keyword evidence="8" id="KW-0813">Transport</keyword>
<gene>
    <name evidence="17" type="ORF">D6C00_11980</name>
</gene>
<evidence type="ECO:0000256" key="13">
    <source>
        <dbReference type="ARBA" id="ARBA00052176"/>
    </source>
</evidence>
<keyword evidence="3" id="KW-0004">4Fe-4S</keyword>
<dbReference type="GO" id="GO:0045333">
    <property type="term" value="P:cellular respiration"/>
    <property type="evidence" value="ECO:0007669"/>
    <property type="project" value="UniProtKB-ARBA"/>
</dbReference>
<evidence type="ECO:0000256" key="6">
    <source>
        <dbReference type="ARBA" id="ARBA00022729"/>
    </source>
</evidence>
<dbReference type="InterPro" id="IPR050123">
    <property type="entry name" value="Prok_molybdopt-oxidoreductase"/>
</dbReference>
<keyword evidence="10" id="KW-0408">Iron</keyword>
<comment type="catalytic activity">
    <reaction evidence="13">
        <text>2 Fe(II)-[cytochrome] + nitrate + 2 H(+) = 2 Fe(III)-[cytochrome] + nitrite + H2O</text>
        <dbReference type="Rhea" id="RHEA:12909"/>
        <dbReference type="Rhea" id="RHEA-COMP:11777"/>
        <dbReference type="Rhea" id="RHEA-COMP:11778"/>
        <dbReference type="ChEBI" id="CHEBI:15377"/>
        <dbReference type="ChEBI" id="CHEBI:15378"/>
        <dbReference type="ChEBI" id="CHEBI:16301"/>
        <dbReference type="ChEBI" id="CHEBI:17632"/>
        <dbReference type="ChEBI" id="CHEBI:29033"/>
        <dbReference type="ChEBI" id="CHEBI:29034"/>
        <dbReference type="EC" id="1.9.6.1"/>
    </reaction>
</comment>
<evidence type="ECO:0000256" key="11">
    <source>
        <dbReference type="ARBA" id="ARBA00023014"/>
    </source>
</evidence>
<comment type="caution">
    <text evidence="17">The sequence shown here is derived from an EMBL/GenBank/DDBJ whole genome shotgun (WGS) entry which is preliminary data.</text>
</comment>
<name>A0A426QLE7_9GAMM</name>
<evidence type="ECO:0000256" key="5">
    <source>
        <dbReference type="ARBA" id="ARBA00022723"/>
    </source>
</evidence>
<comment type="cofactor">
    <cofactor evidence="2">
        <name>[4Fe-4S] cluster</name>
        <dbReference type="ChEBI" id="CHEBI:49883"/>
    </cofactor>
</comment>
<dbReference type="AlphaFoldDB" id="A0A426QLE7"/>
<evidence type="ECO:0000313" key="18">
    <source>
        <dbReference type="Proteomes" id="UP000287798"/>
    </source>
</evidence>
<keyword evidence="5" id="KW-0479">Metal-binding</keyword>
<evidence type="ECO:0000256" key="15">
    <source>
        <dbReference type="ARBA" id="ARBA00067026"/>
    </source>
</evidence>
<dbReference type="InterPro" id="IPR006657">
    <property type="entry name" value="MoPterin_dinucl-bd_dom"/>
</dbReference>
<evidence type="ECO:0000256" key="7">
    <source>
        <dbReference type="ARBA" id="ARBA00022764"/>
    </source>
</evidence>
<organism evidence="17 18">
    <name type="scientific">Thiohalobacter thiocyanaticus</name>
    <dbReference type="NCBI Taxonomy" id="585455"/>
    <lineage>
        <taxon>Bacteria</taxon>
        <taxon>Pseudomonadati</taxon>
        <taxon>Pseudomonadota</taxon>
        <taxon>Gammaproteobacteria</taxon>
        <taxon>Thiohalobacterales</taxon>
        <taxon>Thiohalobacteraceae</taxon>
        <taxon>Thiohalobacter</taxon>
    </lineage>
</organism>
<keyword evidence="18" id="KW-1185">Reference proteome</keyword>
<protein>
    <recommendedName>
        <fullName evidence="15">nitrate reductase (cytochrome)</fullName>
        <ecNumber evidence="15">1.9.6.1</ecNumber>
    </recommendedName>
</protein>
<evidence type="ECO:0000256" key="4">
    <source>
        <dbReference type="ARBA" id="ARBA00022505"/>
    </source>
</evidence>
<evidence type="ECO:0000313" key="17">
    <source>
        <dbReference type="EMBL" id="RRQ22582.1"/>
    </source>
</evidence>
<dbReference type="GO" id="GO:1990204">
    <property type="term" value="C:oxidoreductase complex"/>
    <property type="evidence" value="ECO:0007669"/>
    <property type="project" value="UniProtKB-ARBA"/>
</dbReference>
<dbReference type="FunFam" id="2.40.40.20:FF:000005">
    <property type="entry name" value="Periplasmic nitrate reductase"/>
    <property type="match status" value="1"/>
</dbReference>
<dbReference type="GO" id="GO:0043546">
    <property type="term" value="F:molybdopterin cofactor binding"/>
    <property type="evidence" value="ECO:0007669"/>
    <property type="project" value="InterPro"/>
</dbReference>
<dbReference type="InterPro" id="IPR009010">
    <property type="entry name" value="Asp_de-COase-like_dom_sf"/>
</dbReference>
<dbReference type="EMBL" id="QZMU01000001">
    <property type="protein sequence ID" value="RRQ22582.1"/>
    <property type="molecule type" value="Genomic_DNA"/>
</dbReference>
<sequence>MAVAGRNGHGTSRLFAQGGFHTASGRAQFVPVTFVHPVNASDPEYPLVLNSGRVRDHWHTMTRTAKSPRLSRHTLEPCLEVHPADAMAYGIPDEGLAKVTSRWGEAVLRVRVSRDQRQGSVFAPIHWNGRHSSLPTVDVLINPETDPVSGQPEFKHTPVRIEDWRPQWFGFILTRNVLEMEAAGYWCRARIAEGLWRYEIAGRPGQGWEALVTPLRAATGDGEWVEFSDPAAGRYRAARLADGCLDLCLFIGPDTALPARDWLGELFDRPVLDATDRGTLLSGAPAGAVEAAGRTVCACFGVGPAHAGGGHS</sequence>
<keyword evidence="4" id="KW-0500">Molybdenum</keyword>
<dbReference type="PANTHER" id="PTHR43105">
    <property type="entry name" value="RESPIRATORY NITRATE REDUCTASE"/>
    <property type="match status" value="1"/>
</dbReference>
<dbReference type="Proteomes" id="UP000287798">
    <property type="component" value="Unassembled WGS sequence"/>
</dbReference>
<dbReference type="PANTHER" id="PTHR43105:SF9">
    <property type="entry name" value="NADPH-FE(3+) OXIDOREDUCTASE SUBUNIT ALPHA"/>
    <property type="match status" value="1"/>
</dbReference>
<dbReference type="EC" id="1.9.6.1" evidence="15"/>